<keyword evidence="3" id="KW-1185">Reference proteome</keyword>
<evidence type="ECO:0000313" key="3">
    <source>
        <dbReference type="Proteomes" id="UP000664534"/>
    </source>
</evidence>
<evidence type="ECO:0000313" key="2">
    <source>
        <dbReference type="EMBL" id="CAF9921649.1"/>
    </source>
</evidence>
<feature type="compositionally biased region" description="Low complexity" evidence="1">
    <location>
        <begin position="101"/>
        <end position="114"/>
    </location>
</feature>
<feature type="compositionally biased region" description="Polar residues" evidence="1">
    <location>
        <begin position="89"/>
        <end position="99"/>
    </location>
</feature>
<feature type="compositionally biased region" description="Gly residues" evidence="1">
    <location>
        <begin position="205"/>
        <end position="214"/>
    </location>
</feature>
<feature type="compositionally biased region" description="Basic residues" evidence="1">
    <location>
        <begin position="115"/>
        <end position="129"/>
    </location>
</feature>
<gene>
    <name evidence="2" type="ORF">IMSHALPRED_005232</name>
</gene>
<dbReference type="AlphaFoldDB" id="A0A8H3FBR4"/>
<organism evidence="2 3">
    <name type="scientific">Imshaugia aleurites</name>
    <dbReference type="NCBI Taxonomy" id="172621"/>
    <lineage>
        <taxon>Eukaryota</taxon>
        <taxon>Fungi</taxon>
        <taxon>Dikarya</taxon>
        <taxon>Ascomycota</taxon>
        <taxon>Pezizomycotina</taxon>
        <taxon>Lecanoromycetes</taxon>
        <taxon>OSLEUM clade</taxon>
        <taxon>Lecanoromycetidae</taxon>
        <taxon>Lecanorales</taxon>
        <taxon>Lecanorineae</taxon>
        <taxon>Parmeliaceae</taxon>
        <taxon>Imshaugia</taxon>
    </lineage>
</organism>
<feature type="compositionally biased region" description="Basic residues" evidence="1">
    <location>
        <begin position="172"/>
        <end position="182"/>
    </location>
</feature>
<evidence type="ECO:0000256" key="1">
    <source>
        <dbReference type="SAM" id="MobiDB-lite"/>
    </source>
</evidence>
<dbReference type="OrthoDB" id="5416961at2759"/>
<accession>A0A8H3FBR4</accession>
<sequence length="289" mass="30959">MTHPITPKRKPLERQKSPLSNEAYFSSPASIMPGAFPTTPPAPSPSQKVDNSASPAASDTTPSPTSKSPKRPGSVRNFLPFKALRRSYDNPSLNSQNDRPASAGTASLTSSLRPSLKKKRSGTFWRRKSSLGMNFGEDAPASPASTRGEFVAEEQRPLTPAPEDELQDAPRRKSGTFWRRKSSLSLGNAFLGINGKENQPQNTGLNGGSPGPMGGNAVEGQNSLTNGRHGAEEDTAEEDTAMEDLDTEKEWPELEEPLPPRSYSPPPQLPEFVGGGVGLGGADLFKDIH</sequence>
<reference evidence="2" key="1">
    <citation type="submission" date="2021-03" db="EMBL/GenBank/DDBJ databases">
        <authorList>
            <person name="Tagirdzhanova G."/>
        </authorList>
    </citation>
    <scope>NUCLEOTIDE SEQUENCE</scope>
</reference>
<dbReference type="EMBL" id="CAJPDT010000028">
    <property type="protein sequence ID" value="CAF9921649.1"/>
    <property type="molecule type" value="Genomic_DNA"/>
</dbReference>
<comment type="caution">
    <text evidence="2">The sequence shown here is derived from an EMBL/GenBank/DDBJ whole genome shotgun (WGS) entry which is preliminary data.</text>
</comment>
<name>A0A8H3FBR4_9LECA</name>
<feature type="compositionally biased region" description="Polar residues" evidence="1">
    <location>
        <begin position="17"/>
        <end position="29"/>
    </location>
</feature>
<protein>
    <submittedName>
        <fullName evidence="2">Uncharacterized protein</fullName>
    </submittedName>
</protein>
<feature type="region of interest" description="Disordered" evidence="1">
    <location>
        <begin position="1"/>
        <end position="289"/>
    </location>
</feature>
<dbReference type="Proteomes" id="UP000664534">
    <property type="component" value="Unassembled WGS sequence"/>
</dbReference>
<proteinExistence type="predicted"/>
<feature type="compositionally biased region" description="Low complexity" evidence="1">
    <location>
        <begin position="52"/>
        <end position="67"/>
    </location>
</feature>
<feature type="compositionally biased region" description="Pro residues" evidence="1">
    <location>
        <begin position="257"/>
        <end position="269"/>
    </location>
</feature>
<feature type="compositionally biased region" description="Acidic residues" evidence="1">
    <location>
        <begin position="233"/>
        <end position="247"/>
    </location>
</feature>